<proteinExistence type="predicted"/>
<feature type="compositionally biased region" description="Basic and acidic residues" evidence="3">
    <location>
        <begin position="1"/>
        <end position="10"/>
    </location>
</feature>
<evidence type="ECO:0000256" key="1">
    <source>
        <dbReference type="ARBA" id="ARBA00022723"/>
    </source>
</evidence>
<dbReference type="GO" id="GO:0046872">
    <property type="term" value="F:metal ion binding"/>
    <property type="evidence" value="ECO:0007669"/>
    <property type="project" value="UniProtKB-KW"/>
</dbReference>
<keyword evidence="4" id="KW-0472">Membrane</keyword>
<evidence type="ECO:0000256" key="2">
    <source>
        <dbReference type="ARBA" id="ARBA00022801"/>
    </source>
</evidence>
<organism evidence="6 7">
    <name type="scientific">Candidatus Olsenella pullistercoris</name>
    <dbReference type="NCBI Taxonomy" id="2838712"/>
    <lineage>
        <taxon>Bacteria</taxon>
        <taxon>Bacillati</taxon>
        <taxon>Actinomycetota</taxon>
        <taxon>Coriobacteriia</taxon>
        <taxon>Coriobacteriales</taxon>
        <taxon>Atopobiaceae</taxon>
        <taxon>Olsenella</taxon>
    </lineage>
</organism>
<keyword evidence="1" id="KW-0479">Metal-binding</keyword>
<feature type="compositionally biased region" description="Basic residues" evidence="3">
    <location>
        <begin position="37"/>
        <end position="47"/>
    </location>
</feature>
<feature type="compositionally biased region" description="Basic residues" evidence="3">
    <location>
        <begin position="17"/>
        <end position="27"/>
    </location>
</feature>
<dbReference type="InterPro" id="IPR050248">
    <property type="entry name" value="Polysacc_deacetylase_ArnD"/>
</dbReference>
<dbReference type="PROSITE" id="PS51677">
    <property type="entry name" value="NODB"/>
    <property type="match status" value="1"/>
</dbReference>
<dbReference type="GO" id="GO:0005975">
    <property type="term" value="P:carbohydrate metabolic process"/>
    <property type="evidence" value="ECO:0007669"/>
    <property type="project" value="InterPro"/>
</dbReference>
<dbReference type="InterPro" id="IPR011330">
    <property type="entry name" value="Glyco_hydro/deAcase_b/a-brl"/>
</dbReference>
<evidence type="ECO:0000313" key="7">
    <source>
        <dbReference type="Proteomes" id="UP000824062"/>
    </source>
</evidence>
<comment type="caution">
    <text evidence="6">The sequence shown here is derived from an EMBL/GenBank/DDBJ whole genome shotgun (WGS) entry which is preliminary data.</text>
</comment>
<dbReference type="Pfam" id="PF01522">
    <property type="entry name" value="Polysacc_deac_1"/>
    <property type="match status" value="1"/>
</dbReference>
<dbReference type="GO" id="GO:0016020">
    <property type="term" value="C:membrane"/>
    <property type="evidence" value="ECO:0007669"/>
    <property type="project" value="TreeGrafter"/>
</dbReference>
<dbReference type="PANTHER" id="PTHR10587">
    <property type="entry name" value="GLYCOSYL TRANSFERASE-RELATED"/>
    <property type="match status" value="1"/>
</dbReference>
<protein>
    <submittedName>
        <fullName evidence="6">Polysaccharide deacetylase family protein</fullName>
    </submittedName>
</protein>
<feature type="transmembrane region" description="Helical" evidence="4">
    <location>
        <begin position="52"/>
        <end position="75"/>
    </location>
</feature>
<dbReference type="PANTHER" id="PTHR10587:SF133">
    <property type="entry name" value="CHITIN DEACETYLASE 1-RELATED"/>
    <property type="match status" value="1"/>
</dbReference>
<evidence type="ECO:0000256" key="4">
    <source>
        <dbReference type="SAM" id="Phobius"/>
    </source>
</evidence>
<keyword evidence="4" id="KW-1133">Transmembrane helix</keyword>
<feature type="region of interest" description="Disordered" evidence="3">
    <location>
        <begin position="1"/>
        <end position="47"/>
    </location>
</feature>
<keyword evidence="2" id="KW-0378">Hydrolase</keyword>
<name>A0A9D2EZ26_9ACTN</name>
<evidence type="ECO:0000313" key="6">
    <source>
        <dbReference type="EMBL" id="HIZ46514.1"/>
    </source>
</evidence>
<dbReference type="Proteomes" id="UP000824062">
    <property type="component" value="Unassembled WGS sequence"/>
</dbReference>
<evidence type="ECO:0000256" key="3">
    <source>
        <dbReference type="SAM" id="MobiDB-lite"/>
    </source>
</evidence>
<accession>A0A9D2EZ26</accession>
<reference evidence="6" key="1">
    <citation type="journal article" date="2021" name="PeerJ">
        <title>Extensive microbial diversity within the chicken gut microbiome revealed by metagenomics and culture.</title>
        <authorList>
            <person name="Gilroy R."/>
            <person name="Ravi A."/>
            <person name="Getino M."/>
            <person name="Pursley I."/>
            <person name="Horton D.L."/>
            <person name="Alikhan N.F."/>
            <person name="Baker D."/>
            <person name="Gharbi K."/>
            <person name="Hall N."/>
            <person name="Watson M."/>
            <person name="Adriaenssens E.M."/>
            <person name="Foster-Nyarko E."/>
            <person name="Jarju S."/>
            <person name="Secka A."/>
            <person name="Antonio M."/>
            <person name="Oren A."/>
            <person name="Chaudhuri R.R."/>
            <person name="La Ragione R."/>
            <person name="Hildebrand F."/>
            <person name="Pallen M.J."/>
        </authorList>
    </citation>
    <scope>NUCLEOTIDE SEQUENCE</scope>
    <source>
        <strain evidence="6">ChiHjej12B11-14209</strain>
    </source>
</reference>
<dbReference type="Gene3D" id="3.20.20.370">
    <property type="entry name" value="Glycoside hydrolase/deacetylase"/>
    <property type="match status" value="1"/>
</dbReference>
<dbReference type="InterPro" id="IPR002509">
    <property type="entry name" value="NODB_dom"/>
</dbReference>
<evidence type="ECO:0000259" key="5">
    <source>
        <dbReference type="PROSITE" id="PS51677"/>
    </source>
</evidence>
<feature type="domain" description="NodB homology" evidence="5">
    <location>
        <begin position="234"/>
        <end position="414"/>
    </location>
</feature>
<sequence>MTHRDSEPRRTTAQPHMRTRHGGHSVRRAAAPAARPRPVRPRRPRRPLSRGAVRFTLIAVVAIAAFIGGGVLLWMNRSVSVSLNGEQTQVRVSESLSQIVSGHGITVAPGDLVSVSGNVLTEGEGKPFSASVDGRELSDEELESFRAAGNEQIVISDGADVMEPHTTEYREIQPKLESYERFGAISYVAQWGRVGRQEVLTGEVSGETADGEMVEPVQNAVIGSVNPQPEDGSKVIALTFDDGPSGYTQSYLDILDKYGIHATFFCLGKAAEANPDLVKAIEDQGSQVASHTYSHANPLTTLDASALSSEVGDAFSAISASGASPTTVLRPPYGELTMDTWLKGGGSFSASIHWNLDSEDWRLPGVDAIVSNCTENAYSGAIILMHDGGGNRDQDLEALPKIIETLQAEGYTFVTIDELMELSGVIPEDVCSGNATIPEGCVWPTELAE</sequence>
<dbReference type="CDD" id="cd10917">
    <property type="entry name" value="CE4_NodB_like_6s_7s"/>
    <property type="match status" value="1"/>
</dbReference>
<dbReference type="EMBL" id="DXBM01000050">
    <property type="protein sequence ID" value="HIZ46514.1"/>
    <property type="molecule type" value="Genomic_DNA"/>
</dbReference>
<gene>
    <name evidence="6" type="ORF">IAA19_05790</name>
</gene>
<dbReference type="GO" id="GO:0016810">
    <property type="term" value="F:hydrolase activity, acting on carbon-nitrogen (but not peptide) bonds"/>
    <property type="evidence" value="ECO:0007669"/>
    <property type="project" value="InterPro"/>
</dbReference>
<reference evidence="6" key="2">
    <citation type="submission" date="2021-04" db="EMBL/GenBank/DDBJ databases">
        <authorList>
            <person name="Gilroy R."/>
        </authorList>
    </citation>
    <scope>NUCLEOTIDE SEQUENCE</scope>
    <source>
        <strain evidence="6">ChiHjej12B11-14209</strain>
    </source>
</reference>
<dbReference type="SUPFAM" id="SSF88713">
    <property type="entry name" value="Glycoside hydrolase/deacetylase"/>
    <property type="match status" value="1"/>
</dbReference>
<keyword evidence="4" id="KW-0812">Transmembrane</keyword>
<dbReference type="AlphaFoldDB" id="A0A9D2EZ26"/>